<dbReference type="AlphaFoldDB" id="A0A6J6GC78"/>
<evidence type="ECO:0000313" key="2">
    <source>
        <dbReference type="EMBL" id="CAB4598727.1"/>
    </source>
</evidence>
<proteinExistence type="predicted"/>
<reference evidence="2" key="1">
    <citation type="submission" date="2020-05" db="EMBL/GenBank/DDBJ databases">
        <authorList>
            <person name="Chiriac C."/>
            <person name="Salcher M."/>
            <person name="Ghai R."/>
            <person name="Kavagutti S V."/>
        </authorList>
    </citation>
    <scope>NUCLEOTIDE SEQUENCE</scope>
</reference>
<organism evidence="2">
    <name type="scientific">freshwater metagenome</name>
    <dbReference type="NCBI Taxonomy" id="449393"/>
    <lineage>
        <taxon>unclassified sequences</taxon>
        <taxon>metagenomes</taxon>
        <taxon>ecological metagenomes</taxon>
    </lineage>
</organism>
<gene>
    <name evidence="2" type="ORF">UFOPK1798_00869</name>
</gene>
<sequence>MRSEVDLPQPDGPTKTKNSPPLTVRANVATAGLVVPG</sequence>
<accession>A0A6J6GC78</accession>
<feature type="region of interest" description="Disordered" evidence="1">
    <location>
        <begin position="1"/>
        <end position="24"/>
    </location>
</feature>
<evidence type="ECO:0000256" key="1">
    <source>
        <dbReference type="SAM" id="MobiDB-lite"/>
    </source>
</evidence>
<dbReference type="EMBL" id="CAEZUH010000096">
    <property type="protein sequence ID" value="CAB4598727.1"/>
    <property type="molecule type" value="Genomic_DNA"/>
</dbReference>
<name>A0A6J6GC78_9ZZZZ</name>
<protein>
    <submittedName>
        <fullName evidence="2">Unannotated protein</fullName>
    </submittedName>
</protein>